<dbReference type="STRING" id="558173.CDOO_01975"/>
<name>A0A097IDG6_9CORY</name>
<dbReference type="EMBL" id="CP006764">
    <property type="protein sequence ID" value="AIT60167.1"/>
    <property type="molecule type" value="Genomic_DNA"/>
</dbReference>
<feature type="region of interest" description="Disordered" evidence="1">
    <location>
        <begin position="1"/>
        <end position="21"/>
    </location>
</feature>
<sequence length="93" mass="10278">MLLEGLPPVGPHTRQATEGREFSATDSLLWSLVWAMWENTVATAQAAGNKKAKMPAPKRPTYPWSEAETGRPQMLGNAGNHSQDEILEYLDNL</sequence>
<dbReference type="AlphaFoldDB" id="A0A097IDG6"/>
<dbReference type="KEGG" id="cdo:CDOO_01975"/>
<protein>
    <submittedName>
        <fullName evidence="2">Uncharacterized protein</fullName>
    </submittedName>
</protein>
<evidence type="ECO:0000256" key="1">
    <source>
        <dbReference type="SAM" id="MobiDB-lite"/>
    </source>
</evidence>
<reference evidence="2 3" key="1">
    <citation type="submission" date="2013-09" db="EMBL/GenBank/DDBJ databases">
        <title>Complete genome sequence of Corynebacterium doosanense CAU 212(T) (=DSM 45436(T)), isolated from activated sludge.</title>
        <authorList>
            <person name="Schaffert L."/>
            <person name="Albersmeier A."/>
            <person name="Kalinowski J."/>
            <person name="Ruckert C."/>
        </authorList>
    </citation>
    <scope>NUCLEOTIDE SEQUENCE [LARGE SCALE GENOMIC DNA]</scope>
    <source>
        <strain evidence="2 3">CAU 212</strain>
    </source>
</reference>
<dbReference type="eggNOG" id="ENOG5031K1U">
    <property type="taxonomic scope" value="Bacteria"/>
</dbReference>
<evidence type="ECO:0000313" key="3">
    <source>
        <dbReference type="Proteomes" id="UP000029914"/>
    </source>
</evidence>
<proteinExistence type="predicted"/>
<gene>
    <name evidence="2" type="ORF">CDOO_01975</name>
</gene>
<organism evidence="2 3">
    <name type="scientific">Corynebacterium doosanense CAU 212 = DSM 45436</name>
    <dbReference type="NCBI Taxonomy" id="558173"/>
    <lineage>
        <taxon>Bacteria</taxon>
        <taxon>Bacillati</taxon>
        <taxon>Actinomycetota</taxon>
        <taxon>Actinomycetes</taxon>
        <taxon>Mycobacteriales</taxon>
        <taxon>Corynebacteriaceae</taxon>
        <taxon>Corynebacterium</taxon>
    </lineage>
</organism>
<accession>A0A097IDG6</accession>
<keyword evidence="3" id="KW-1185">Reference proteome</keyword>
<dbReference type="Proteomes" id="UP000029914">
    <property type="component" value="Chromosome"/>
</dbReference>
<dbReference type="HOGENOM" id="CLU_2394719_0_0_11"/>
<evidence type="ECO:0000313" key="2">
    <source>
        <dbReference type="EMBL" id="AIT60167.1"/>
    </source>
</evidence>
<feature type="region of interest" description="Disordered" evidence="1">
    <location>
        <begin position="45"/>
        <end position="83"/>
    </location>
</feature>